<sequence>MYTENIRYLAENYIHNLYVFYYVYYYYEKTEDLRNLLVDRFKSSLIVGLKTGIAFVKSFI</sequence>
<comment type="caution">
    <text evidence="1">The sequence shown here is derived from an EMBL/GenBank/DDBJ whole genome shotgun (WGS) entry which is preliminary data.</text>
</comment>
<keyword evidence="2" id="KW-1185">Reference proteome</keyword>
<protein>
    <submittedName>
        <fullName evidence="1">Uncharacterized protein</fullName>
    </submittedName>
</protein>
<proteinExistence type="predicted"/>
<dbReference type="Proteomes" id="UP000002648">
    <property type="component" value="Unassembled WGS sequence"/>
</dbReference>
<reference evidence="1 2" key="1">
    <citation type="submission" date="2012-03" db="EMBL/GenBank/DDBJ databases">
        <title>The Genome Sequence of Bartonella taylorii 8TBB.</title>
        <authorList>
            <consortium name="The Broad Institute Genome Sequencing Platform"/>
            <consortium name="The Broad Institute Genome Sequencing Center for Infectious Disease"/>
            <person name="Feldgarden M."/>
            <person name="Kirby J."/>
            <person name="Kosoy M."/>
            <person name="Birtles R."/>
            <person name="Probert W.S."/>
            <person name="Chiaraviglio L."/>
            <person name="Young S.K."/>
            <person name="Zeng Q."/>
            <person name="Gargeya S."/>
            <person name="Fitzgerald M."/>
            <person name="Haas B."/>
            <person name="Abouelleil A."/>
            <person name="Alvarado L."/>
            <person name="Arachchi H.M."/>
            <person name="Berlin A."/>
            <person name="Chapman S.B."/>
            <person name="Gearin G."/>
            <person name="Goldberg J."/>
            <person name="Griggs A."/>
            <person name="Gujja S."/>
            <person name="Hansen M."/>
            <person name="Heiman D."/>
            <person name="Howarth C."/>
            <person name="Larimer J."/>
            <person name="Lui A."/>
            <person name="MacDonald P.J.P."/>
            <person name="McCowen C."/>
            <person name="Montmayeur A."/>
            <person name="Murphy C."/>
            <person name="Neiman D."/>
            <person name="Pearson M."/>
            <person name="Priest M."/>
            <person name="Roberts A."/>
            <person name="Saif S."/>
            <person name="Shea T."/>
            <person name="Sisk P."/>
            <person name="Stolte C."/>
            <person name="Sykes S."/>
            <person name="Wortman J."/>
            <person name="Nusbaum C."/>
            <person name="Birren B."/>
        </authorList>
    </citation>
    <scope>NUCLEOTIDE SEQUENCE [LARGE SCALE GENOMIC DNA]</scope>
    <source>
        <strain evidence="1 2">8TBB</strain>
    </source>
</reference>
<gene>
    <name evidence="1" type="ORF">ME9_00846</name>
</gene>
<organism evidence="1 2">
    <name type="scientific">Bartonella taylorii 8TBB</name>
    <dbReference type="NCBI Taxonomy" id="1094560"/>
    <lineage>
        <taxon>Bacteria</taxon>
        <taxon>Pseudomonadati</taxon>
        <taxon>Pseudomonadota</taxon>
        <taxon>Alphaproteobacteria</taxon>
        <taxon>Hyphomicrobiales</taxon>
        <taxon>Bartonellaceae</taxon>
        <taxon>Bartonella</taxon>
    </lineage>
</organism>
<accession>A0A9P2RZY2</accession>
<name>A0A9P2RZY2_BARTA</name>
<evidence type="ECO:0000313" key="1">
    <source>
        <dbReference type="EMBL" id="EJF94533.1"/>
    </source>
</evidence>
<evidence type="ECO:0000313" key="2">
    <source>
        <dbReference type="Proteomes" id="UP000002648"/>
    </source>
</evidence>
<dbReference type="EMBL" id="AIMD01000033">
    <property type="protein sequence ID" value="EJF94533.1"/>
    <property type="molecule type" value="Genomic_DNA"/>
</dbReference>
<dbReference type="AlphaFoldDB" id="A0A9P2RZY2"/>